<dbReference type="SUPFAM" id="SSF51735">
    <property type="entry name" value="NAD(P)-binding Rossmann-fold domains"/>
    <property type="match status" value="1"/>
</dbReference>
<proteinExistence type="predicted"/>
<evidence type="ECO:0000313" key="3">
    <source>
        <dbReference type="EMBL" id="GAL95333.1"/>
    </source>
</evidence>
<keyword evidence="3" id="KW-0808">Transferase</keyword>
<dbReference type="InterPro" id="IPR051450">
    <property type="entry name" value="Gfo/Idh/MocA_Oxidoreductases"/>
</dbReference>
<protein>
    <submittedName>
        <fullName evidence="3">Oxidoreductase, Gfo/Idh/MocA family/transferase hexapeptide repeat protein</fullName>
    </submittedName>
</protein>
<dbReference type="GO" id="GO:0000166">
    <property type="term" value="F:nucleotide binding"/>
    <property type="evidence" value="ECO:0007669"/>
    <property type="project" value="InterPro"/>
</dbReference>
<dbReference type="Proteomes" id="UP000030321">
    <property type="component" value="Unassembled WGS sequence"/>
</dbReference>
<organism evidence="3 4">
    <name type="scientific">Microcystis aeruginosa NIES-44</name>
    <dbReference type="NCBI Taxonomy" id="449439"/>
    <lineage>
        <taxon>Bacteria</taxon>
        <taxon>Bacillati</taxon>
        <taxon>Cyanobacteriota</taxon>
        <taxon>Cyanophyceae</taxon>
        <taxon>Oscillatoriophycideae</taxon>
        <taxon>Chroococcales</taxon>
        <taxon>Microcystaceae</taxon>
        <taxon>Microcystis</taxon>
    </lineage>
</organism>
<dbReference type="PANTHER" id="PTHR43377:SF6">
    <property type="entry name" value="GFO_IDH_MOCA-LIKE OXIDOREDUCTASE N-TERMINAL DOMAIN-CONTAINING PROTEIN"/>
    <property type="match status" value="1"/>
</dbReference>
<evidence type="ECO:0000259" key="2">
    <source>
        <dbReference type="Pfam" id="PF22725"/>
    </source>
</evidence>
<dbReference type="RefSeq" id="WP_045361744.1">
    <property type="nucleotide sequence ID" value="NZ_BBPA01000070.1"/>
</dbReference>
<dbReference type="PANTHER" id="PTHR43377">
    <property type="entry name" value="BILIVERDIN REDUCTASE A"/>
    <property type="match status" value="1"/>
</dbReference>
<evidence type="ECO:0000259" key="1">
    <source>
        <dbReference type="Pfam" id="PF01408"/>
    </source>
</evidence>
<accession>A0A0A1W0Q3</accession>
<dbReference type="Gene3D" id="3.40.50.720">
    <property type="entry name" value="NAD(P)-binding Rossmann-like Domain"/>
    <property type="match status" value="1"/>
</dbReference>
<evidence type="ECO:0000313" key="4">
    <source>
        <dbReference type="Proteomes" id="UP000030321"/>
    </source>
</evidence>
<sequence>MSTGIAILGVGRWGVHFVRHFSQHPSAQVVAIVDPSPEKLRLCRDQFNLDTNKVILANDWESIRNHPEISAVVVVTPAISHYPLIKDALNLGYHVLAEKPLTLNPQECAELTALAAKKQRILLVDHTYLFHPAVITGQKVLQSGGIGKPLYGYATRTHLGPVRQDVSALWDLAIHDISIFNHWLNSTPVLVQARGTFWLQPHLADLVWLTLIYGDGFQATIHLCWLNPDKQRRLGIVGSEGTLIFNELDSRSPLTRQKGHFERQEAYFIPRGQETESIPIADGEPLKALCEHFLESVATGVDSPVSSGSVGTELVKILQAAELSLARGGEILRLE</sequence>
<dbReference type="InterPro" id="IPR036291">
    <property type="entry name" value="NAD(P)-bd_dom_sf"/>
</dbReference>
<dbReference type="Pfam" id="PF01408">
    <property type="entry name" value="GFO_IDH_MocA"/>
    <property type="match status" value="1"/>
</dbReference>
<reference evidence="4" key="1">
    <citation type="journal article" date="2015" name="Genome">
        <title>Whole Genome Sequence of the Non-Microcystin-Producing Microcystis aeruginosa Strain NIES-44.</title>
        <authorList>
            <person name="Okano K."/>
            <person name="Miyata N."/>
            <person name="Ozaki Y."/>
        </authorList>
    </citation>
    <scope>NUCLEOTIDE SEQUENCE [LARGE SCALE GENOMIC DNA]</scope>
    <source>
        <strain evidence="4">NIES-44</strain>
    </source>
</reference>
<dbReference type="Pfam" id="PF22725">
    <property type="entry name" value="GFO_IDH_MocA_C3"/>
    <property type="match status" value="1"/>
</dbReference>
<dbReference type="Gene3D" id="3.30.360.10">
    <property type="entry name" value="Dihydrodipicolinate Reductase, domain 2"/>
    <property type="match status" value="1"/>
</dbReference>
<dbReference type="SUPFAM" id="SSF55347">
    <property type="entry name" value="Glyceraldehyde-3-phosphate dehydrogenase-like, C-terminal domain"/>
    <property type="match status" value="1"/>
</dbReference>
<dbReference type="GO" id="GO:0016740">
    <property type="term" value="F:transferase activity"/>
    <property type="evidence" value="ECO:0007669"/>
    <property type="project" value="UniProtKB-KW"/>
</dbReference>
<feature type="domain" description="Gfo/Idh/MocA-like oxidoreductase N-terminal" evidence="1">
    <location>
        <begin position="5"/>
        <end position="126"/>
    </location>
</feature>
<comment type="caution">
    <text evidence="3">The sequence shown here is derived from an EMBL/GenBank/DDBJ whole genome shotgun (WGS) entry which is preliminary data.</text>
</comment>
<feature type="domain" description="GFO/IDH/MocA-like oxidoreductase" evidence="2">
    <location>
        <begin position="138"/>
        <end position="243"/>
    </location>
</feature>
<dbReference type="AlphaFoldDB" id="A0A0A1W0Q3"/>
<dbReference type="EMBL" id="BBPA01000070">
    <property type="protein sequence ID" value="GAL95333.1"/>
    <property type="molecule type" value="Genomic_DNA"/>
</dbReference>
<dbReference type="InterPro" id="IPR055170">
    <property type="entry name" value="GFO_IDH_MocA-like_dom"/>
</dbReference>
<dbReference type="InterPro" id="IPR000683">
    <property type="entry name" value="Gfo/Idh/MocA-like_OxRdtase_N"/>
</dbReference>
<name>A0A0A1W0Q3_MICAE</name>
<gene>
    <name evidence="3" type="ORF">N44_04188</name>
</gene>